<evidence type="ECO:0000256" key="9">
    <source>
        <dbReference type="ARBA" id="ARBA00023067"/>
    </source>
</evidence>
<dbReference type="EMBL" id="BGPR01006109">
    <property type="protein sequence ID" value="GBN16139.1"/>
    <property type="molecule type" value="Genomic_DNA"/>
</dbReference>
<keyword evidence="8" id="KW-0498">Mitosis</keyword>
<evidence type="ECO:0000256" key="10">
    <source>
        <dbReference type="ARBA" id="ARBA00023306"/>
    </source>
</evidence>
<dbReference type="Pfam" id="PF05786">
    <property type="entry name" value="Cnd2"/>
    <property type="match status" value="1"/>
</dbReference>
<evidence type="ECO:0000313" key="12">
    <source>
        <dbReference type="EMBL" id="GBN16139.1"/>
    </source>
</evidence>
<keyword evidence="6" id="KW-0963">Cytoplasm</keyword>
<sequence length="208" mass="23461">MEDEFLASSPSIDHENPLAKQMEQKTVSDSLSGMNEKEMQQHLDHCMKLAAENKINMKNAFGLHLISIMQNLVKQKESTDLTLASLSLQASSKIYASRIEALYKETYLFHGHLQTIVVGGKSASNMPADDDDMNSDENAERRPQKKKLKSYLCSEDTISLTNPQGNNFTIKRSEIGIHAFFVLIEYGCRPYTSTHIRKVLHSQGLVRN</sequence>
<organism evidence="12 13">
    <name type="scientific">Araneus ventricosus</name>
    <name type="common">Orbweaver spider</name>
    <name type="synonym">Epeira ventricosa</name>
    <dbReference type="NCBI Taxonomy" id="182803"/>
    <lineage>
        <taxon>Eukaryota</taxon>
        <taxon>Metazoa</taxon>
        <taxon>Ecdysozoa</taxon>
        <taxon>Arthropoda</taxon>
        <taxon>Chelicerata</taxon>
        <taxon>Arachnida</taxon>
        <taxon>Araneae</taxon>
        <taxon>Araneomorphae</taxon>
        <taxon>Entelegynae</taxon>
        <taxon>Araneoidea</taxon>
        <taxon>Araneidae</taxon>
        <taxon>Araneus</taxon>
    </lineage>
</organism>
<proteinExistence type="inferred from homology"/>
<evidence type="ECO:0000313" key="13">
    <source>
        <dbReference type="Proteomes" id="UP000499080"/>
    </source>
</evidence>
<dbReference type="PANTHER" id="PTHR13108:SF9">
    <property type="entry name" value="CONDENSIN COMPLEX SUBUNIT 2"/>
    <property type="match status" value="1"/>
</dbReference>
<comment type="subcellular location">
    <subcellularLocation>
        <location evidence="1">Chromosome</location>
    </subcellularLocation>
    <subcellularLocation>
        <location evidence="2">Cytoplasm</location>
    </subcellularLocation>
</comment>
<feature type="compositionally biased region" description="Polar residues" evidence="11">
    <location>
        <begin position="24"/>
        <end position="33"/>
    </location>
</feature>
<name>A0A4Y2LNV2_ARAVE</name>
<evidence type="ECO:0000256" key="2">
    <source>
        <dbReference type="ARBA" id="ARBA00004496"/>
    </source>
</evidence>
<evidence type="ECO:0000256" key="6">
    <source>
        <dbReference type="ARBA" id="ARBA00022490"/>
    </source>
</evidence>
<feature type="region of interest" description="Disordered" evidence="11">
    <location>
        <begin position="1"/>
        <end position="33"/>
    </location>
</feature>
<evidence type="ECO:0000256" key="11">
    <source>
        <dbReference type="SAM" id="MobiDB-lite"/>
    </source>
</evidence>
<comment type="caution">
    <text evidence="12">The sequence shown here is derived from an EMBL/GenBank/DDBJ whole genome shotgun (WGS) entry which is preliminary data.</text>
</comment>
<keyword evidence="10" id="KW-0131">Cell cycle</keyword>
<evidence type="ECO:0000256" key="7">
    <source>
        <dbReference type="ARBA" id="ARBA00022618"/>
    </source>
</evidence>
<evidence type="ECO:0000256" key="8">
    <source>
        <dbReference type="ARBA" id="ARBA00022776"/>
    </source>
</evidence>
<dbReference type="InterPro" id="IPR022816">
    <property type="entry name" value="Condensin_barren_su2"/>
</dbReference>
<feature type="compositionally biased region" description="Acidic residues" evidence="11">
    <location>
        <begin position="128"/>
        <end position="137"/>
    </location>
</feature>
<dbReference type="Proteomes" id="UP000499080">
    <property type="component" value="Unassembled WGS sequence"/>
</dbReference>
<evidence type="ECO:0000256" key="5">
    <source>
        <dbReference type="ARBA" id="ARBA00022454"/>
    </source>
</evidence>
<accession>A0A4Y2LNV2</accession>
<evidence type="ECO:0000256" key="3">
    <source>
        <dbReference type="ARBA" id="ARBA00009471"/>
    </source>
</evidence>
<dbReference type="GO" id="GO:0005737">
    <property type="term" value="C:cytoplasm"/>
    <property type="evidence" value="ECO:0007669"/>
    <property type="project" value="UniProtKB-SubCell"/>
</dbReference>
<dbReference type="PANTHER" id="PTHR13108">
    <property type="entry name" value="CONDENSIN COMPLEX SUBUNIT 2"/>
    <property type="match status" value="1"/>
</dbReference>
<protein>
    <recommendedName>
        <fullName evidence="4">Condensin complex subunit 2</fullName>
    </recommendedName>
</protein>
<reference evidence="12 13" key="1">
    <citation type="journal article" date="2019" name="Sci. Rep.">
        <title>Orb-weaving spider Araneus ventricosus genome elucidates the spidroin gene catalogue.</title>
        <authorList>
            <person name="Kono N."/>
            <person name="Nakamura H."/>
            <person name="Ohtoshi R."/>
            <person name="Moran D.A.P."/>
            <person name="Shinohara A."/>
            <person name="Yoshida Y."/>
            <person name="Fujiwara M."/>
            <person name="Mori M."/>
            <person name="Tomita M."/>
            <person name="Arakawa K."/>
        </authorList>
    </citation>
    <scope>NUCLEOTIDE SEQUENCE [LARGE SCALE GENOMIC DNA]</scope>
</reference>
<evidence type="ECO:0000256" key="4">
    <source>
        <dbReference type="ARBA" id="ARBA00016065"/>
    </source>
</evidence>
<dbReference type="GO" id="GO:0000796">
    <property type="term" value="C:condensin complex"/>
    <property type="evidence" value="ECO:0007669"/>
    <property type="project" value="InterPro"/>
</dbReference>
<dbReference type="GO" id="GO:0051301">
    <property type="term" value="P:cell division"/>
    <property type="evidence" value="ECO:0007669"/>
    <property type="project" value="UniProtKB-KW"/>
</dbReference>
<dbReference type="GO" id="GO:0007076">
    <property type="term" value="P:mitotic chromosome condensation"/>
    <property type="evidence" value="ECO:0007669"/>
    <property type="project" value="InterPro"/>
</dbReference>
<gene>
    <name evidence="12" type="ORF">AVEN_70532_1</name>
</gene>
<comment type="similarity">
    <text evidence="3">Belongs to the CND2 (condensin subunit 2) family.</text>
</comment>
<keyword evidence="9" id="KW-0226">DNA condensation</keyword>
<dbReference type="AlphaFoldDB" id="A0A4Y2LNV2"/>
<dbReference type="GO" id="GO:0003682">
    <property type="term" value="F:chromatin binding"/>
    <property type="evidence" value="ECO:0007669"/>
    <property type="project" value="TreeGrafter"/>
</dbReference>
<keyword evidence="5" id="KW-0158">Chromosome</keyword>
<keyword evidence="13" id="KW-1185">Reference proteome</keyword>
<evidence type="ECO:0000256" key="1">
    <source>
        <dbReference type="ARBA" id="ARBA00004286"/>
    </source>
</evidence>
<keyword evidence="7" id="KW-0132">Cell division</keyword>
<dbReference type="OrthoDB" id="6428685at2759"/>
<feature type="region of interest" description="Disordered" evidence="11">
    <location>
        <begin position="124"/>
        <end position="147"/>
    </location>
</feature>